<evidence type="ECO:0008006" key="3">
    <source>
        <dbReference type="Google" id="ProtNLM"/>
    </source>
</evidence>
<accession>A0A6N8CSS2</accession>
<dbReference type="Gene3D" id="1.10.3210.10">
    <property type="entry name" value="Hypothetical protein af1432"/>
    <property type="match status" value="1"/>
</dbReference>
<name>A0A6N8CSS2_9BACI</name>
<gene>
    <name evidence="1" type="ORF">GMB86_03330</name>
</gene>
<organism evidence="1 2">
    <name type="scientific">Terrilactibacillus tamarindi</name>
    <dbReference type="NCBI Taxonomy" id="2599694"/>
    <lineage>
        <taxon>Bacteria</taxon>
        <taxon>Bacillati</taxon>
        <taxon>Bacillota</taxon>
        <taxon>Bacilli</taxon>
        <taxon>Bacillales</taxon>
        <taxon>Bacillaceae</taxon>
        <taxon>Terrilactibacillus</taxon>
    </lineage>
</organism>
<dbReference type="Pfam" id="PF13487">
    <property type="entry name" value="HD_5"/>
    <property type="match status" value="1"/>
</dbReference>
<sequence length="359" mass="40780">MSAMRVECQSLIEGCIVKKAVYSKSTRPLIPKGTIINTHHLKVLKAFLIPEVEIEAYLDNGEKFQGKEIKKRENQFNISNQTKPKSIADLYQQAVRGYARSFSRWQGGTSIHMSSLRHDSLPLLRASLEKTDWIALKLIQRDFVHDETQRAVGMGILSAFLANKLNYDHGDLLQIGIGGILANCGLAKLPPSILSKYPHLKKEEKMAYEQHPIQSYKMLKTVRTIKEGVRLGILEQHEYGDGSGYPLKLTRDKLHEFSHIYSTLETFLSLMKKENPIDALNNLNKNYRFKLNTPTLDVFTIKVMELFLGYKVILSNGQTGEISYIPSSTPTEPFLKMDHDKVLVLNSDSTINIEKFIVN</sequence>
<dbReference type="EMBL" id="WNHB01000004">
    <property type="protein sequence ID" value="MTT31046.1"/>
    <property type="molecule type" value="Genomic_DNA"/>
</dbReference>
<dbReference type="PANTHER" id="PTHR43155">
    <property type="entry name" value="CYCLIC DI-GMP PHOSPHODIESTERASE PA4108-RELATED"/>
    <property type="match status" value="1"/>
</dbReference>
<dbReference type="AlphaFoldDB" id="A0A6N8CSS2"/>
<keyword evidence="2" id="KW-1185">Reference proteome</keyword>
<comment type="caution">
    <text evidence="1">The sequence shown here is derived from an EMBL/GenBank/DDBJ whole genome shotgun (WGS) entry which is preliminary data.</text>
</comment>
<evidence type="ECO:0000313" key="2">
    <source>
        <dbReference type="Proteomes" id="UP000440978"/>
    </source>
</evidence>
<protein>
    <recommendedName>
        <fullName evidence="3">HD-GYP domain-containing protein</fullName>
    </recommendedName>
</protein>
<proteinExistence type="predicted"/>
<dbReference type="OrthoDB" id="9759601at2"/>
<dbReference type="Proteomes" id="UP000440978">
    <property type="component" value="Unassembled WGS sequence"/>
</dbReference>
<dbReference type="PANTHER" id="PTHR43155:SF2">
    <property type="entry name" value="CYCLIC DI-GMP PHOSPHODIESTERASE PA4108"/>
    <property type="match status" value="1"/>
</dbReference>
<reference evidence="1 2" key="1">
    <citation type="submission" date="2019-11" db="EMBL/GenBank/DDBJ databases">
        <title>Terrilactibacillus tamarindus sp. nov. BCM23-1 isolated from bark of Tamarindus indica.</title>
        <authorList>
            <person name="Kingkaew E."/>
            <person name="Tanasupawat S."/>
        </authorList>
    </citation>
    <scope>NUCLEOTIDE SEQUENCE [LARGE SCALE GENOMIC DNA]</scope>
    <source>
        <strain evidence="1 2">BCM23-1</strain>
    </source>
</reference>
<evidence type="ECO:0000313" key="1">
    <source>
        <dbReference type="EMBL" id="MTT31046.1"/>
    </source>
</evidence>
<dbReference type="SUPFAM" id="SSF109604">
    <property type="entry name" value="HD-domain/PDEase-like"/>
    <property type="match status" value="1"/>
</dbReference>